<protein>
    <recommendedName>
        <fullName evidence="10">Hyaluronoglucosaminidase</fullName>
    </recommendedName>
</protein>
<feature type="signal peptide" evidence="5">
    <location>
        <begin position="1"/>
        <end position="31"/>
    </location>
</feature>
<evidence type="ECO:0008006" key="10">
    <source>
        <dbReference type="Google" id="ProtNLM"/>
    </source>
</evidence>
<dbReference type="Gene3D" id="1.20.58.460">
    <property type="entry name" value="Hyaluronidase post-catalytic domain-like"/>
    <property type="match status" value="1"/>
</dbReference>
<keyword evidence="5" id="KW-0732">Signal</keyword>
<dbReference type="SUPFAM" id="SSF49785">
    <property type="entry name" value="Galactose-binding domain-like"/>
    <property type="match status" value="1"/>
</dbReference>
<accession>A0ABP4L5E9</accession>
<dbReference type="Pfam" id="PF02838">
    <property type="entry name" value="Glyco_hydro_20b"/>
    <property type="match status" value="1"/>
</dbReference>
<dbReference type="PROSITE" id="PS52009">
    <property type="entry name" value="GH84"/>
    <property type="match status" value="1"/>
</dbReference>
<dbReference type="Pfam" id="PF07555">
    <property type="entry name" value="NAGidase"/>
    <property type="match status" value="1"/>
</dbReference>
<dbReference type="InterPro" id="IPR000421">
    <property type="entry name" value="FA58C"/>
</dbReference>
<name>A0ABP4L5E9_9ACTN</name>
<dbReference type="InterPro" id="IPR015882">
    <property type="entry name" value="HEX_bac_N"/>
</dbReference>
<comment type="caution">
    <text evidence="8">The sequence shown here is derived from an EMBL/GenBank/DDBJ whole genome shotgun (WGS) entry which is preliminary data.</text>
</comment>
<evidence type="ECO:0000256" key="3">
    <source>
        <dbReference type="PROSITE-ProRule" id="PRU01353"/>
    </source>
</evidence>
<dbReference type="SUPFAM" id="SSF51445">
    <property type="entry name" value="(Trans)glycosidases"/>
    <property type="match status" value="1"/>
</dbReference>
<dbReference type="InterPro" id="IPR008979">
    <property type="entry name" value="Galactose-bd-like_sf"/>
</dbReference>
<reference evidence="9" key="1">
    <citation type="journal article" date="2019" name="Int. J. Syst. Evol. Microbiol.">
        <title>The Global Catalogue of Microorganisms (GCM) 10K type strain sequencing project: providing services to taxonomists for standard genome sequencing and annotation.</title>
        <authorList>
            <consortium name="The Broad Institute Genomics Platform"/>
            <consortium name="The Broad Institute Genome Sequencing Center for Infectious Disease"/>
            <person name="Wu L."/>
            <person name="Ma J."/>
        </authorList>
    </citation>
    <scope>NUCLEOTIDE SEQUENCE [LARGE SCALE GENOMIC DNA]</scope>
    <source>
        <strain evidence="9">JCM 14303</strain>
    </source>
</reference>
<dbReference type="PROSITE" id="PS50022">
    <property type="entry name" value="FA58C_3"/>
    <property type="match status" value="1"/>
</dbReference>
<comment type="similarity">
    <text evidence="3">Belongs to the glycosyl hydrolase 84 family.</text>
</comment>
<evidence type="ECO:0000256" key="5">
    <source>
        <dbReference type="SAM" id="SignalP"/>
    </source>
</evidence>
<dbReference type="InterPro" id="IPR029018">
    <property type="entry name" value="Hex-like_dom2"/>
</dbReference>
<evidence type="ECO:0000313" key="8">
    <source>
        <dbReference type="EMBL" id="GAA1516956.1"/>
    </source>
</evidence>
<evidence type="ECO:0000256" key="1">
    <source>
        <dbReference type="ARBA" id="ARBA00022801"/>
    </source>
</evidence>
<evidence type="ECO:0000313" key="9">
    <source>
        <dbReference type="Proteomes" id="UP001500363"/>
    </source>
</evidence>
<feature type="domain" description="F5/8 type C" evidence="6">
    <location>
        <begin position="642"/>
        <end position="789"/>
    </location>
</feature>
<evidence type="ECO:0000259" key="6">
    <source>
        <dbReference type="PROSITE" id="PS50022"/>
    </source>
</evidence>
<dbReference type="Gene3D" id="2.60.120.260">
    <property type="entry name" value="Galactose-binding domain-like"/>
    <property type="match status" value="1"/>
</dbReference>
<feature type="chain" id="PRO_5046812979" description="Hyaluronoglucosaminidase" evidence="5">
    <location>
        <begin position="32"/>
        <end position="912"/>
    </location>
</feature>
<feature type="active site" description="Proton donor" evidence="3">
    <location>
        <position position="293"/>
    </location>
</feature>
<dbReference type="PANTHER" id="PTHR13170">
    <property type="entry name" value="O-GLCNACASE"/>
    <property type="match status" value="1"/>
</dbReference>
<dbReference type="Gene3D" id="3.30.379.10">
    <property type="entry name" value="Chitobiase/beta-hexosaminidase domain 2-like"/>
    <property type="match status" value="1"/>
</dbReference>
<dbReference type="InterPro" id="IPR011496">
    <property type="entry name" value="O-GlcNAcase_cat"/>
</dbReference>
<proteinExistence type="inferred from homology"/>
<feature type="region of interest" description="Disordered" evidence="4">
    <location>
        <begin position="33"/>
        <end position="52"/>
    </location>
</feature>
<gene>
    <name evidence="8" type="ORF">GCM10009741_15050</name>
</gene>
<organism evidence="8 9">
    <name type="scientific">Kribbella lupini</name>
    <dbReference type="NCBI Taxonomy" id="291602"/>
    <lineage>
        <taxon>Bacteria</taxon>
        <taxon>Bacillati</taxon>
        <taxon>Actinomycetota</taxon>
        <taxon>Actinomycetes</taxon>
        <taxon>Propionibacteriales</taxon>
        <taxon>Kribbellaceae</taxon>
        <taxon>Kribbella</taxon>
    </lineage>
</organism>
<dbReference type="PANTHER" id="PTHR13170:SF16">
    <property type="entry name" value="PROTEIN O-GLCNACASE"/>
    <property type="match status" value="1"/>
</dbReference>
<dbReference type="InterPro" id="IPR051822">
    <property type="entry name" value="Glycosyl_Hydrolase_84"/>
</dbReference>
<dbReference type="RefSeq" id="WP_344171324.1">
    <property type="nucleotide sequence ID" value="NZ_BAAANC010000001.1"/>
</dbReference>
<evidence type="ECO:0000256" key="2">
    <source>
        <dbReference type="ARBA" id="ARBA00023295"/>
    </source>
</evidence>
<keyword evidence="1 3" id="KW-0378">Hydrolase</keyword>
<dbReference type="SUPFAM" id="SSF55545">
    <property type="entry name" value="beta-N-acetylhexosaminidase-like domain"/>
    <property type="match status" value="1"/>
</dbReference>
<dbReference type="EMBL" id="BAAANC010000001">
    <property type="protein sequence ID" value="GAA1516956.1"/>
    <property type="molecule type" value="Genomic_DNA"/>
</dbReference>
<dbReference type="Proteomes" id="UP001500363">
    <property type="component" value="Unassembled WGS sequence"/>
</dbReference>
<evidence type="ECO:0000259" key="7">
    <source>
        <dbReference type="PROSITE" id="PS52009"/>
    </source>
</evidence>
<evidence type="ECO:0000256" key="4">
    <source>
        <dbReference type="SAM" id="MobiDB-lite"/>
    </source>
</evidence>
<dbReference type="Pfam" id="PF00754">
    <property type="entry name" value="F5_F8_type_C"/>
    <property type="match status" value="1"/>
</dbReference>
<dbReference type="Gene3D" id="3.20.20.80">
    <property type="entry name" value="Glycosidases"/>
    <property type="match status" value="1"/>
</dbReference>
<feature type="domain" description="GH84" evidence="7">
    <location>
        <begin position="178"/>
        <end position="458"/>
    </location>
</feature>
<keyword evidence="9" id="KW-1185">Reference proteome</keyword>
<sequence length="912" mass="97501">MRRFGPPVAVVAALALALALAVSPLTLSAQAGTTAPAVTPEPQQFTSRPDGFTLGRSVDLVRGPTADADAERVLRAGLERAGVSTVRVIDPARADARPGVTIWLGGNDDVLDDLDVAPPAGLPAEGYVLAAGTYRSRHHLVLAGVDTDGTYYAARTFDQLLRGRRIDGTAIRDWPTMRYRGSIEGFYGTPWSHADRLDHLDYLGAHRMNTYEYAPKDDPYHREQWRDPYPADKLAQLGELVNRARGNKVDFTFALSPGLSICYTADADYQALIAKFEALYALGARSFNVPLDDIDYNTWHCDADRAKYGTGGGAAGQAQSELLNRIQREWVATKPGVAPLQMVPTEYYNVSETPYKKALREQLDAAVVVHWTGIGVIPRTITAAQAAQAKAVFGHDILIWDNYPVNDYLAGRLPLADYSGRDRGIADQVVGVISNPMNQAAVSKIALFAFGELGWKPATYDERAAWERALSERAGGDRRTIEALKVFADLNTYDTTLHPESAPELAARIEAFWTAYDGSGASAESAIPPAGAASADAMARAIQGLRPFFRAVTRAPAQIRAGVVDPAFSDEAKAWLDATVLWGQALEESLGLLEALDDGDGATAWLKRQQVDKLTGQAKAIRDVRAPHSGTYPRIGEGVVDTFLARVGRLHDAWIGLVPRRTATASVPTYAENGPARMVDGDESTFYWSNRAPAANDEIRVDLGTPREIGAIAVLMGKDGSPADFIQSGALEWSADGETWTEVTRATTAEVRATAPAGTKARYVRYRAVAANASNWLVVREFSVQVTDGSELVLTASGGPAPAEGSALSRAVDGDVGTAYAAAAGPVSGDALTVTASTPAAVDRVTVLQRAGSVAAGRVDVHTAAGWREIGVVRSAYTALRVTETVDAVRVRWAAGATAPQVAEVILRRSAG</sequence>
<dbReference type="InterPro" id="IPR017853">
    <property type="entry name" value="GH"/>
</dbReference>
<keyword evidence="2 3" id="KW-0326">Glycosidase</keyword>